<evidence type="ECO:0000259" key="1">
    <source>
        <dbReference type="PROSITE" id="PS51708"/>
    </source>
</evidence>
<dbReference type="InterPro" id="IPR038186">
    <property type="entry name" value="CHAD_dom_sf"/>
</dbReference>
<dbReference type="Proteomes" id="UP000715441">
    <property type="component" value="Unassembled WGS sequence"/>
</dbReference>
<evidence type="ECO:0000313" key="2">
    <source>
        <dbReference type="EMBL" id="NKQ52039.1"/>
    </source>
</evidence>
<keyword evidence="3" id="KW-1185">Reference proteome</keyword>
<evidence type="ECO:0000313" key="3">
    <source>
        <dbReference type="Proteomes" id="UP000715441"/>
    </source>
</evidence>
<dbReference type="Gene3D" id="1.40.20.10">
    <property type="entry name" value="CHAD domain"/>
    <property type="match status" value="1"/>
</dbReference>
<dbReference type="PANTHER" id="PTHR39339">
    <property type="entry name" value="SLR1444 PROTEIN"/>
    <property type="match status" value="1"/>
</dbReference>
<accession>A0ABX1IX64</accession>
<dbReference type="EMBL" id="JAAXLS010000002">
    <property type="protein sequence ID" value="NKQ52039.1"/>
    <property type="molecule type" value="Genomic_DNA"/>
</dbReference>
<name>A0ABX1IX64_9PSEU</name>
<gene>
    <name evidence="2" type="ORF">HFP15_04005</name>
</gene>
<dbReference type="Pfam" id="PF05235">
    <property type="entry name" value="CHAD"/>
    <property type="match status" value="1"/>
</dbReference>
<dbReference type="RefSeq" id="WP_168511547.1">
    <property type="nucleotide sequence ID" value="NZ_JAAXLS010000002.1"/>
</dbReference>
<dbReference type="PROSITE" id="PS51708">
    <property type="entry name" value="CHAD"/>
    <property type="match status" value="1"/>
</dbReference>
<dbReference type="PANTHER" id="PTHR39339:SF1">
    <property type="entry name" value="CHAD DOMAIN-CONTAINING PROTEIN"/>
    <property type="match status" value="1"/>
</dbReference>
<sequence>MPTSLNLLWQGRPTRAEPGPVLKCLAPLTRRYELSAGPRRVHTSAYLDTVDWRLRRRGLVLSHEGDALILDGNAAPRTEKPASRTSWPARIEHLAPGPVRDGVAEAMWIRAVAPKVRTRTVTSEVAVLNEDGKTVARIEWTEATGVEPAKTEPLTRVTVRPLRGYAGDAERVARVLLRTEGFAPADGSLYEDLLHATGLSESAAKPVITPGMPADVAVATALLGFADAIRDNLQGTIDDVDTEFLHDLRVAVRRTRSLLKICGDLLPPRLAQRYAPRFKSVGDLTTPTRDLDVYLLELDDLARSITVGEPGDLDPFGEHLREELARERRALVRGLRSKGFTRMLDGWRDALREVIENGDSPVTARQLAAERIGQVAKRVDRKARAITPESPAEHVHELRKRCKELRYVLEVFKPLCPPETFRAVLKDLKRLQDVLGAFQDGEVQSDKLRVYAKDMLESKHRPPAATLLAMGELLARFVRQQHESRHELTGALEQFLGPKTHARIEELLA</sequence>
<proteinExistence type="predicted"/>
<protein>
    <submittedName>
        <fullName evidence="2">CHAD domain-containing protein</fullName>
    </submittedName>
</protein>
<comment type="caution">
    <text evidence="2">The sequence shown here is derived from an EMBL/GenBank/DDBJ whole genome shotgun (WGS) entry which is preliminary data.</text>
</comment>
<reference evidence="2 3" key="1">
    <citation type="submission" date="2020-04" db="EMBL/GenBank/DDBJ databases">
        <title>Novel species.</title>
        <authorList>
            <person name="Teo W.F.A."/>
            <person name="Lipun K."/>
            <person name="Srisuk N."/>
            <person name="Duangmal K."/>
        </authorList>
    </citation>
    <scope>NUCLEOTIDE SEQUENCE [LARGE SCALE GENOMIC DNA]</scope>
    <source>
        <strain evidence="2 3">K13G38</strain>
    </source>
</reference>
<organism evidence="2 3">
    <name type="scientific">Amycolatopsis acididurans</name>
    <dbReference type="NCBI Taxonomy" id="2724524"/>
    <lineage>
        <taxon>Bacteria</taxon>
        <taxon>Bacillati</taxon>
        <taxon>Actinomycetota</taxon>
        <taxon>Actinomycetes</taxon>
        <taxon>Pseudonocardiales</taxon>
        <taxon>Pseudonocardiaceae</taxon>
        <taxon>Amycolatopsis</taxon>
    </lineage>
</organism>
<dbReference type="SMART" id="SM00880">
    <property type="entry name" value="CHAD"/>
    <property type="match status" value="1"/>
</dbReference>
<feature type="domain" description="CHAD" evidence="1">
    <location>
        <begin position="210"/>
        <end position="500"/>
    </location>
</feature>
<dbReference type="InterPro" id="IPR007899">
    <property type="entry name" value="CHAD_dom"/>
</dbReference>